<dbReference type="Pfam" id="PF08242">
    <property type="entry name" value="Methyltransf_12"/>
    <property type="match status" value="1"/>
</dbReference>
<dbReference type="AlphaFoldDB" id="A0A9P5A4K6"/>
<proteinExistence type="predicted"/>
<feature type="domain" description="Methyltransferase type 12" evidence="1">
    <location>
        <begin position="61"/>
        <end position="169"/>
    </location>
</feature>
<dbReference type="Proteomes" id="UP000730481">
    <property type="component" value="Unassembled WGS sequence"/>
</dbReference>
<dbReference type="CDD" id="cd02440">
    <property type="entry name" value="AdoMet_MTases"/>
    <property type="match status" value="1"/>
</dbReference>
<dbReference type="GO" id="GO:0032259">
    <property type="term" value="P:methylation"/>
    <property type="evidence" value="ECO:0007669"/>
    <property type="project" value="UniProtKB-KW"/>
</dbReference>
<sequence length="333" mass="37759">MTQPATPSQDPVYKSVYSRAFLTHLYDRYVLGFNMKYVWGCATDTVLVPFFSDSMSHRHIDIGVATGYLPAKILGWPLRRIENQHLTLVDFNGMSLNASRERVLSASPATTVDCVQADITEPLPEILERDARSYDTMTMFNLFHCVPGGPAKLRAISTYKELLKDEGVLAGCSVLGYKYATGWFSSLYLRFYNWIGIFNNWEDERETFDVMLKQEFEVVETELVGMMLLFTASGSPREMRLHPDDEHMGWSSFTNTGGQYTYFGCLEFNPDPKVGEPLVPRYDLVDVNILVDKNGKPPMYVEGDELVIYLGVPDVPQLPSYESSDLEARTRSP</sequence>
<dbReference type="GO" id="GO:0008168">
    <property type="term" value="F:methyltransferase activity"/>
    <property type="evidence" value="ECO:0007669"/>
    <property type="project" value="UniProtKB-KW"/>
</dbReference>
<evidence type="ECO:0000259" key="1">
    <source>
        <dbReference type="Pfam" id="PF08242"/>
    </source>
</evidence>
<accession>A0A9P5A4K6</accession>
<name>A0A9P5A4K6_9HYPO</name>
<keyword evidence="2" id="KW-0489">Methyltransferase</keyword>
<organism evidence="2 3">
    <name type="scientific">Fusarium beomiforme</name>
    <dbReference type="NCBI Taxonomy" id="44412"/>
    <lineage>
        <taxon>Eukaryota</taxon>
        <taxon>Fungi</taxon>
        <taxon>Dikarya</taxon>
        <taxon>Ascomycota</taxon>
        <taxon>Pezizomycotina</taxon>
        <taxon>Sordariomycetes</taxon>
        <taxon>Hypocreomycetidae</taxon>
        <taxon>Hypocreales</taxon>
        <taxon>Nectriaceae</taxon>
        <taxon>Fusarium</taxon>
        <taxon>Fusarium burgessii species complex</taxon>
    </lineage>
</organism>
<keyword evidence="3" id="KW-1185">Reference proteome</keyword>
<dbReference type="Gene3D" id="3.40.50.150">
    <property type="entry name" value="Vaccinia Virus protein VP39"/>
    <property type="match status" value="1"/>
</dbReference>
<keyword evidence="2" id="KW-0808">Transferase</keyword>
<comment type="caution">
    <text evidence="2">The sequence shown here is derived from an EMBL/GenBank/DDBJ whole genome shotgun (WGS) entry which is preliminary data.</text>
</comment>
<dbReference type="InterPro" id="IPR029063">
    <property type="entry name" value="SAM-dependent_MTases_sf"/>
</dbReference>
<evidence type="ECO:0000313" key="2">
    <source>
        <dbReference type="EMBL" id="KAF4332132.1"/>
    </source>
</evidence>
<evidence type="ECO:0000313" key="3">
    <source>
        <dbReference type="Proteomes" id="UP000730481"/>
    </source>
</evidence>
<dbReference type="SUPFAM" id="SSF53335">
    <property type="entry name" value="S-adenosyl-L-methionine-dependent methyltransferases"/>
    <property type="match status" value="1"/>
</dbReference>
<reference evidence="2" key="2">
    <citation type="submission" date="2020-02" db="EMBL/GenBank/DDBJ databases">
        <title>Identification and distribution of gene clusters putatively required for synthesis of sphingolipid metabolism inhibitors in phylogenetically diverse species of the filamentous fungus Fusarium.</title>
        <authorList>
            <person name="Kim H.-S."/>
            <person name="Busman M."/>
            <person name="Brown D.W."/>
            <person name="Divon H."/>
            <person name="Uhlig S."/>
            <person name="Proctor R.H."/>
        </authorList>
    </citation>
    <scope>NUCLEOTIDE SEQUENCE</scope>
    <source>
        <strain evidence="2">NRRL 25174</strain>
    </source>
</reference>
<gene>
    <name evidence="2" type="ORF">FBEOM_14076</name>
</gene>
<dbReference type="OrthoDB" id="10061782at2759"/>
<protein>
    <submittedName>
        <fullName evidence="2">Sam-dependent methyltransferase</fullName>
    </submittedName>
</protein>
<dbReference type="InterPro" id="IPR013217">
    <property type="entry name" value="Methyltransf_12"/>
</dbReference>
<reference evidence="2" key="1">
    <citation type="journal article" date="2017" name="Mycologia">
        <title>Fusarium algeriense, sp. nov., a novel toxigenic crown rot pathogen of durum wheat from Algeria is nested in the Fusarium burgessii species complex.</title>
        <authorList>
            <person name="Laraba I."/>
            <person name="Keddad A."/>
            <person name="Boureghda H."/>
            <person name="Abdallah N."/>
            <person name="Vaughan M.M."/>
            <person name="Proctor R.H."/>
            <person name="Busman M."/>
            <person name="O'Donnell K."/>
        </authorList>
    </citation>
    <scope>NUCLEOTIDE SEQUENCE</scope>
    <source>
        <strain evidence="2">NRRL 25174</strain>
    </source>
</reference>
<dbReference type="EMBL" id="PVQB02001167">
    <property type="protein sequence ID" value="KAF4332132.1"/>
    <property type="molecule type" value="Genomic_DNA"/>
</dbReference>